<organism evidence="1 2">
    <name type="scientific">Frigoriflavimonas asaccharolytica</name>
    <dbReference type="NCBI Taxonomy" id="2735899"/>
    <lineage>
        <taxon>Bacteria</taxon>
        <taxon>Pseudomonadati</taxon>
        <taxon>Bacteroidota</taxon>
        <taxon>Flavobacteriia</taxon>
        <taxon>Flavobacteriales</taxon>
        <taxon>Weeksellaceae</taxon>
        <taxon>Frigoriflavimonas</taxon>
    </lineage>
</organism>
<sequence length="163" mass="18167">MKDAKQNKKTKIYYPEIFDAKDNLRLDGSDSDTLCTVPLIPQSILKKEVSYVGAVTAGGEDVQLQSNESGVCECEAKVRAFMRMLRVKEDTVGDIGYETIVGGESFIKDHGKDWSTPPKISVKIKRINNTSNAAGAYQMMGNTYDESKKHRIEYGITDFSKEV</sequence>
<proteinExistence type="predicted"/>
<dbReference type="AlphaFoldDB" id="A0A8J8K9R1"/>
<dbReference type="Gene3D" id="1.10.530.10">
    <property type="match status" value="1"/>
</dbReference>
<accession>A0A8J8K9R1</accession>
<dbReference type="Proteomes" id="UP000610746">
    <property type="component" value="Unassembled WGS sequence"/>
</dbReference>
<evidence type="ECO:0000313" key="2">
    <source>
        <dbReference type="Proteomes" id="UP000610746"/>
    </source>
</evidence>
<gene>
    <name evidence="1" type="ORF">HNQ03_003183</name>
</gene>
<dbReference type="SUPFAM" id="SSF53955">
    <property type="entry name" value="Lysozyme-like"/>
    <property type="match status" value="1"/>
</dbReference>
<evidence type="ECO:0000313" key="1">
    <source>
        <dbReference type="EMBL" id="NRS94083.1"/>
    </source>
</evidence>
<comment type="caution">
    <text evidence="1">The sequence shown here is derived from an EMBL/GenBank/DDBJ whole genome shotgun (WGS) entry which is preliminary data.</text>
</comment>
<name>A0A8J8K9R1_9FLAO</name>
<dbReference type="InterPro" id="IPR023346">
    <property type="entry name" value="Lysozyme-like_dom_sf"/>
</dbReference>
<protein>
    <submittedName>
        <fullName evidence="1">Uncharacterized protein</fullName>
    </submittedName>
</protein>
<dbReference type="EMBL" id="JABSNO010000042">
    <property type="protein sequence ID" value="NRS94083.1"/>
    <property type="molecule type" value="Genomic_DNA"/>
</dbReference>
<reference evidence="1" key="1">
    <citation type="submission" date="2020-05" db="EMBL/GenBank/DDBJ databases">
        <title>Genomic Encyclopedia of Type Strains, Phase IV (KMG-V): Genome sequencing to study the core and pangenomes of soil and plant-associated prokaryotes.</title>
        <authorList>
            <person name="Whitman W."/>
        </authorList>
    </citation>
    <scope>NUCLEOTIDE SEQUENCE</scope>
    <source>
        <strain evidence="1">16F</strain>
    </source>
</reference>
<keyword evidence="2" id="KW-1185">Reference proteome</keyword>
<dbReference type="RefSeq" id="WP_173780614.1">
    <property type="nucleotide sequence ID" value="NZ_JABSNO010000042.1"/>
</dbReference>